<name>A0AAU8JA29_9CYAN</name>
<keyword evidence="1" id="KW-0732">Signal</keyword>
<feature type="chain" id="PRO_5043908090" evidence="1">
    <location>
        <begin position="28"/>
        <end position="189"/>
    </location>
</feature>
<gene>
    <name evidence="2" type="ORF">ABWT76_004713</name>
</gene>
<organism evidence="2">
    <name type="scientific">Planktothricoides raciborskii GIHE-MW2</name>
    <dbReference type="NCBI Taxonomy" id="2792601"/>
    <lineage>
        <taxon>Bacteria</taxon>
        <taxon>Bacillati</taxon>
        <taxon>Cyanobacteriota</taxon>
        <taxon>Cyanophyceae</taxon>
        <taxon>Oscillatoriophycideae</taxon>
        <taxon>Oscillatoriales</taxon>
        <taxon>Oscillatoriaceae</taxon>
        <taxon>Planktothricoides</taxon>
    </lineage>
</organism>
<protein>
    <submittedName>
        <fullName evidence="2">Uncharacterized protein</fullName>
    </submittedName>
</protein>
<evidence type="ECO:0000313" key="2">
    <source>
        <dbReference type="EMBL" id="XCM35991.1"/>
    </source>
</evidence>
<sequence>MKLKICTPVLFLNVLLTAFGAALPVVASETAAPQTNAEVMQLAQTGWREYGSERFTIRMPGEAVSSRNAEEVGEGLTLTFNEMTFEDDGGAYGVIYTDLPRNYLQGTNSAAVLDYMSALFLISTQLEGLKEVEQSINLKGHPGLEYRINEAEAALVLRLYLVQERVYFLFGVSEQPNQVNQFVNSFNLR</sequence>
<feature type="signal peptide" evidence="1">
    <location>
        <begin position="1"/>
        <end position="27"/>
    </location>
</feature>
<reference evidence="2" key="1">
    <citation type="submission" date="2024-07" db="EMBL/GenBank/DDBJ databases">
        <authorList>
            <person name="Kim Y.J."/>
            <person name="Jeong J.Y."/>
        </authorList>
    </citation>
    <scope>NUCLEOTIDE SEQUENCE</scope>
    <source>
        <strain evidence="2">GIHE-MW2</strain>
    </source>
</reference>
<dbReference type="RefSeq" id="WP_354635036.1">
    <property type="nucleotide sequence ID" value="NZ_CP159837.1"/>
</dbReference>
<proteinExistence type="predicted"/>
<accession>A0AAU8JA29</accession>
<dbReference type="AlphaFoldDB" id="A0AAU8JA29"/>
<dbReference type="EMBL" id="CP159837">
    <property type="protein sequence ID" value="XCM35991.1"/>
    <property type="molecule type" value="Genomic_DNA"/>
</dbReference>
<evidence type="ECO:0000256" key="1">
    <source>
        <dbReference type="SAM" id="SignalP"/>
    </source>
</evidence>